<reference evidence="1 2" key="1">
    <citation type="submission" date="2014-04" db="EMBL/GenBank/DDBJ databases">
        <title>Evolutionary Origins and Diversification of the Mycorrhizal Mutualists.</title>
        <authorList>
            <consortium name="DOE Joint Genome Institute"/>
            <consortium name="Mycorrhizal Genomics Consortium"/>
            <person name="Kohler A."/>
            <person name="Kuo A."/>
            <person name="Nagy L.G."/>
            <person name="Floudas D."/>
            <person name="Copeland A."/>
            <person name="Barry K.W."/>
            <person name="Cichocki N."/>
            <person name="Veneault-Fourrey C."/>
            <person name="LaButti K."/>
            <person name="Lindquist E.A."/>
            <person name="Lipzen A."/>
            <person name="Lundell T."/>
            <person name="Morin E."/>
            <person name="Murat C."/>
            <person name="Riley R."/>
            <person name="Ohm R."/>
            <person name="Sun H."/>
            <person name="Tunlid A."/>
            <person name="Henrissat B."/>
            <person name="Grigoriev I.V."/>
            <person name="Hibbett D.S."/>
            <person name="Martin F."/>
        </authorList>
    </citation>
    <scope>NUCLEOTIDE SEQUENCE [LARGE SCALE GENOMIC DNA]</scope>
    <source>
        <strain evidence="1 2">Koide BX008</strain>
    </source>
</reference>
<dbReference type="InParanoid" id="A0A0C2T5H5"/>
<keyword evidence="2" id="KW-1185">Reference proteome</keyword>
<dbReference type="AlphaFoldDB" id="A0A0C2T5H5"/>
<accession>A0A0C2T5H5</accession>
<dbReference type="HOGENOM" id="CLU_2739518_0_0_1"/>
<protein>
    <submittedName>
        <fullName evidence="1">Uncharacterized protein</fullName>
    </submittedName>
</protein>
<sequence>MLQGSAGLRSRKRCELFRDLPDRRMFTINFFVTLTVHVRCYCSRNPIYFTFAILYTLAKKRAMKGWLYHHN</sequence>
<organism evidence="1 2">
    <name type="scientific">Amanita muscaria (strain Koide BX008)</name>
    <dbReference type="NCBI Taxonomy" id="946122"/>
    <lineage>
        <taxon>Eukaryota</taxon>
        <taxon>Fungi</taxon>
        <taxon>Dikarya</taxon>
        <taxon>Basidiomycota</taxon>
        <taxon>Agaricomycotina</taxon>
        <taxon>Agaricomycetes</taxon>
        <taxon>Agaricomycetidae</taxon>
        <taxon>Agaricales</taxon>
        <taxon>Pluteineae</taxon>
        <taxon>Amanitaceae</taxon>
        <taxon>Amanita</taxon>
    </lineage>
</organism>
<evidence type="ECO:0000313" key="2">
    <source>
        <dbReference type="Proteomes" id="UP000054549"/>
    </source>
</evidence>
<evidence type="ECO:0000313" key="1">
    <source>
        <dbReference type="EMBL" id="KIL61829.1"/>
    </source>
</evidence>
<name>A0A0C2T5H5_AMAMK</name>
<proteinExistence type="predicted"/>
<gene>
    <name evidence="1" type="ORF">M378DRAFT_818401</name>
</gene>
<dbReference type="EMBL" id="KN818279">
    <property type="protein sequence ID" value="KIL61829.1"/>
    <property type="molecule type" value="Genomic_DNA"/>
</dbReference>
<dbReference type="Proteomes" id="UP000054549">
    <property type="component" value="Unassembled WGS sequence"/>
</dbReference>